<organism evidence="3 4">
    <name type="scientific">Kitasatospora acidiphila</name>
    <dbReference type="NCBI Taxonomy" id="2567942"/>
    <lineage>
        <taxon>Bacteria</taxon>
        <taxon>Bacillati</taxon>
        <taxon>Actinomycetota</taxon>
        <taxon>Actinomycetes</taxon>
        <taxon>Kitasatosporales</taxon>
        <taxon>Streptomycetaceae</taxon>
        <taxon>Kitasatospora</taxon>
    </lineage>
</organism>
<evidence type="ECO:0000313" key="4">
    <source>
        <dbReference type="Proteomes" id="UP000319103"/>
    </source>
</evidence>
<evidence type="ECO:0000256" key="1">
    <source>
        <dbReference type="SAM" id="MobiDB-lite"/>
    </source>
</evidence>
<feature type="compositionally biased region" description="Low complexity" evidence="1">
    <location>
        <begin position="1"/>
        <end position="17"/>
    </location>
</feature>
<feature type="transmembrane region" description="Helical" evidence="2">
    <location>
        <begin position="80"/>
        <end position="103"/>
    </location>
</feature>
<evidence type="ECO:0000313" key="3">
    <source>
        <dbReference type="EMBL" id="TQF02215.1"/>
    </source>
</evidence>
<keyword evidence="4" id="KW-1185">Reference proteome</keyword>
<feature type="transmembrane region" description="Helical" evidence="2">
    <location>
        <begin position="49"/>
        <end position="68"/>
    </location>
</feature>
<keyword evidence="2" id="KW-1133">Transmembrane helix</keyword>
<gene>
    <name evidence="3" type="ORF">E6W39_07955</name>
</gene>
<dbReference type="Proteomes" id="UP000319103">
    <property type="component" value="Unassembled WGS sequence"/>
</dbReference>
<keyword evidence="2" id="KW-0812">Transmembrane</keyword>
<reference evidence="3 4" key="1">
    <citation type="submission" date="2019-06" db="EMBL/GenBank/DDBJ databases">
        <title>Description of Kitasatospora acidophila sp. nov. isolated from pine grove soil, and reclassification of Streptomyces novaecaesareae to Kitasatospora novaeceasareae comb. nov.</title>
        <authorList>
            <person name="Kim M.J."/>
        </authorList>
    </citation>
    <scope>NUCLEOTIDE SEQUENCE [LARGE SCALE GENOMIC DNA]</scope>
    <source>
        <strain evidence="3 4">MMS16-CNU292</strain>
    </source>
</reference>
<dbReference type="AlphaFoldDB" id="A0A540VZL4"/>
<sequence>MARTGPGAVGPAAVGPPSQTVPSAVDQLARAHRLGELTDVRRGVSPLRVVAVGWGSAVVALLLTVLMGHEAAGTTAFTPAGSALHALSIAFLFIFAAGTAYGLRGLLAGSRALYLYDGGLVHADRSGARAVPWSEIAGLRGIHQQPAGQGATGRLLGYRLLTRSGTSFVIPRIPADGHDPFTDRIVDAARRHHRPII</sequence>
<proteinExistence type="predicted"/>
<evidence type="ECO:0008006" key="5">
    <source>
        <dbReference type="Google" id="ProtNLM"/>
    </source>
</evidence>
<dbReference type="OrthoDB" id="9797456at2"/>
<dbReference type="RefSeq" id="WP_141632917.1">
    <property type="nucleotide sequence ID" value="NZ_VIGB01000003.1"/>
</dbReference>
<name>A0A540VZL4_9ACTN</name>
<accession>A0A540VZL4</accession>
<protein>
    <recommendedName>
        <fullName evidence="5">PH domain-containing protein</fullName>
    </recommendedName>
</protein>
<comment type="caution">
    <text evidence="3">The sequence shown here is derived from an EMBL/GenBank/DDBJ whole genome shotgun (WGS) entry which is preliminary data.</text>
</comment>
<evidence type="ECO:0000256" key="2">
    <source>
        <dbReference type="SAM" id="Phobius"/>
    </source>
</evidence>
<dbReference type="EMBL" id="VIGB01000003">
    <property type="protein sequence ID" value="TQF02215.1"/>
    <property type="molecule type" value="Genomic_DNA"/>
</dbReference>
<keyword evidence="2" id="KW-0472">Membrane</keyword>
<feature type="region of interest" description="Disordered" evidence="1">
    <location>
        <begin position="1"/>
        <end position="20"/>
    </location>
</feature>